<proteinExistence type="predicted"/>
<keyword evidence="3" id="KW-1185">Reference proteome</keyword>
<name>A0A6A6NVB9_9PEZI</name>
<dbReference type="AlphaFoldDB" id="A0A6A6NVB9"/>
<evidence type="ECO:0000256" key="1">
    <source>
        <dbReference type="SAM" id="MobiDB-lite"/>
    </source>
</evidence>
<dbReference type="EMBL" id="MU001687">
    <property type="protein sequence ID" value="KAF2455402.1"/>
    <property type="molecule type" value="Genomic_DNA"/>
</dbReference>
<reference evidence="2" key="1">
    <citation type="journal article" date="2020" name="Stud. Mycol.">
        <title>101 Dothideomycetes genomes: a test case for predicting lifestyles and emergence of pathogens.</title>
        <authorList>
            <person name="Haridas S."/>
            <person name="Albert R."/>
            <person name="Binder M."/>
            <person name="Bloem J."/>
            <person name="Labutti K."/>
            <person name="Salamov A."/>
            <person name="Andreopoulos B."/>
            <person name="Baker S."/>
            <person name="Barry K."/>
            <person name="Bills G."/>
            <person name="Bluhm B."/>
            <person name="Cannon C."/>
            <person name="Castanera R."/>
            <person name="Culley D."/>
            <person name="Daum C."/>
            <person name="Ezra D."/>
            <person name="Gonzalez J."/>
            <person name="Henrissat B."/>
            <person name="Kuo A."/>
            <person name="Liang C."/>
            <person name="Lipzen A."/>
            <person name="Lutzoni F."/>
            <person name="Magnuson J."/>
            <person name="Mondo S."/>
            <person name="Nolan M."/>
            <person name="Ohm R."/>
            <person name="Pangilinan J."/>
            <person name="Park H.-J."/>
            <person name="Ramirez L."/>
            <person name="Alfaro M."/>
            <person name="Sun H."/>
            <person name="Tritt A."/>
            <person name="Yoshinaga Y."/>
            <person name="Zwiers L.-H."/>
            <person name="Turgeon B."/>
            <person name="Goodwin S."/>
            <person name="Spatafora J."/>
            <person name="Crous P."/>
            <person name="Grigoriev I."/>
        </authorList>
    </citation>
    <scope>NUCLEOTIDE SEQUENCE</scope>
    <source>
        <strain evidence="2">ATCC 16933</strain>
    </source>
</reference>
<evidence type="ECO:0000313" key="3">
    <source>
        <dbReference type="Proteomes" id="UP000799766"/>
    </source>
</evidence>
<evidence type="ECO:0000313" key="2">
    <source>
        <dbReference type="EMBL" id="KAF2455402.1"/>
    </source>
</evidence>
<feature type="region of interest" description="Disordered" evidence="1">
    <location>
        <begin position="78"/>
        <end position="108"/>
    </location>
</feature>
<protein>
    <submittedName>
        <fullName evidence="2">Uncharacterized protein</fullName>
    </submittedName>
</protein>
<gene>
    <name evidence="2" type="ORF">BDY21DRAFT_75415</name>
</gene>
<organism evidence="2 3">
    <name type="scientific">Lineolata rhizophorae</name>
    <dbReference type="NCBI Taxonomy" id="578093"/>
    <lineage>
        <taxon>Eukaryota</taxon>
        <taxon>Fungi</taxon>
        <taxon>Dikarya</taxon>
        <taxon>Ascomycota</taxon>
        <taxon>Pezizomycotina</taxon>
        <taxon>Dothideomycetes</taxon>
        <taxon>Dothideomycetes incertae sedis</taxon>
        <taxon>Lineolatales</taxon>
        <taxon>Lineolataceae</taxon>
        <taxon>Lineolata</taxon>
    </lineage>
</organism>
<dbReference type="Proteomes" id="UP000799766">
    <property type="component" value="Unassembled WGS sequence"/>
</dbReference>
<sequence length="108" mass="11967">MYLIESRSHAAGIEGLASAVEMCGRDGRASCRNQGALNRLWHPLGLAASERPRRRRATGSFGERHCFELVSRRRFHSRSRLAAPTLPRKLEAEPAGRRARHTGSHPAG</sequence>
<accession>A0A6A6NVB9</accession>
<feature type="compositionally biased region" description="Basic residues" evidence="1">
    <location>
        <begin position="97"/>
        <end position="108"/>
    </location>
</feature>